<keyword evidence="3" id="KW-0378">Hydrolase</keyword>
<dbReference type="InterPro" id="IPR000064">
    <property type="entry name" value="NLP_P60_dom"/>
</dbReference>
<name>A0A7R7DSA3_9ACTN</name>
<evidence type="ECO:0000256" key="2">
    <source>
        <dbReference type="ARBA" id="ARBA00022670"/>
    </source>
</evidence>
<reference evidence="8 9" key="1">
    <citation type="submission" date="2020-08" db="EMBL/GenBank/DDBJ databases">
        <title>Whole genome shotgun sequence of Actinocatenispora thailandica NBRC 105041.</title>
        <authorList>
            <person name="Komaki H."/>
            <person name="Tamura T."/>
        </authorList>
    </citation>
    <scope>NUCLEOTIDE SEQUENCE [LARGE SCALE GENOMIC DNA]</scope>
    <source>
        <strain evidence="8 9">NBRC 105041</strain>
    </source>
</reference>
<keyword evidence="2" id="KW-0645">Protease</keyword>
<accession>A0A7R7DSA3</accession>
<feature type="coiled-coil region" evidence="5">
    <location>
        <begin position="156"/>
        <end position="193"/>
    </location>
</feature>
<comment type="similarity">
    <text evidence="1">Belongs to the peptidase C40 family.</text>
</comment>
<dbReference type="Gene3D" id="3.90.1720.10">
    <property type="entry name" value="endopeptidase domain like (from Nostoc punctiforme)"/>
    <property type="match status" value="1"/>
</dbReference>
<evidence type="ECO:0000256" key="4">
    <source>
        <dbReference type="ARBA" id="ARBA00022807"/>
    </source>
</evidence>
<dbReference type="Pfam" id="PF00877">
    <property type="entry name" value="NLPC_P60"/>
    <property type="match status" value="1"/>
</dbReference>
<dbReference type="Proteomes" id="UP000611640">
    <property type="component" value="Chromosome"/>
</dbReference>
<feature type="chain" id="PRO_5031151195" description="NlpC/P60 domain-containing protein" evidence="6">
    <location>
        <begin position="38"/>
        <end position="327"/>
    </location>
</feature>
<evidence type="ECO:0000256" key="6">
    <source>
        <dbReference type="SAM" id="SignalP"/>
    </source>
</evidence>
<protein>
    <recommendedName>
        <fullName evidence="7">NlpC/P60 domain-containing protein</fullName>
    </recommendedName>
</protein>
<keyword evidence="5" id="KW-0175">Coiled coil</keyword>
<feature type="signal peptide" evidence="6">
    <location>
        <begin position="1"/>
        <end position="37"/>
    </location>
</feature>
<evidence type="ECO:0000259" key="7">
    <source>
        <dbReference type="PROSITE" id="PS51935"/>
    </source>
</evidence>
<organism evidence="8 9">
    <name type="scientific">Actinocatenispora thailandica</name>
    <dbReference type="NCBI Taxonomy" id="227318"/>
    <lineage>
        <taxon>Bacteria</taxon>
        <taxon>Bacillati</taxon>
        <taxon>Actinomycetota</taxon>
        <taxon>Actinomycetes</taxon>
        <taxon>Micromonosporales</taxon>
        <taxon>Micromonosporaceae</taxon>
        <taxon>Actinocatenispora</taxon>
    </lineage>
</organism>
<evidence type="ECO:0000256" key="1">
    <source>
        <dbReference type="ARBA" id="ARBA00007074"/>
    </source>
</evidence>
<sequence length="327" mass="34527">MDTAHPRWASLRTIGLAAVAAAAVAAAALVGTTPAHGAPSQADLEQQIKQQSTQFDKVVEQYNKITEEQKKTKKRIAAVDKQLKPLSGKVATAQKQVDAIAAAAYKGGPATAWNAVLNGSSSDTLNNIATLNRLSAQQSGEIRSLITAKRKLDGQHKELAALYAKQSKQIKDLKKKKASISAKVDKLKKLREQAYGSATETAGTGSGQTPPNVSGRAGAVVDFAYAQLGKPYAWAAAGPNSYDCSGLTLAAWAQAGVSLPHVAADQYNQITHISRSQIAPGDLVFYENLGHVAIYVGNDKVIHAPTFGEVVKVSSIDMMPVYGIGRP</sequence>
<keyword evidence="6" id="KW-0732">Signal</keyword>
<keyword evidence="4" id="KW-0788">Thiol protease</keyword>
<gene>
    <name evidence="8" type="ORF">Athai_43140</name>
</gene>
<evidence type="ECO:0000313" key="8">
    <source>
        <dbReference type="EMBL" id="BCJ36811.1"/>
    </source>
</evidence>
<dbReference type="GO" id="GO:0006508">
    <property type="term" value="P:proteolysis"/>
    <property type="evidence" value="ECO:0007669"/>
    <property type="project" value="UniProtKB-KW"/>
</dbReference>
<keyword evidence="9" id="KW-1185">Reference proteome</keyword>
<evidence type="ECO:0000256" key="5">
    <source>
        <dbReference type="SAM" id="Coils"/>
    </source>
</evidence>
<feature type="domain" description="NlpC/P60" evidence="7">
    <location>
        <begin position="214"/>
        <end position="327"/>
    </location>
</feature>
<dbReference type="SUPFAM" id="SSF54001">
    <property type="entry name" value="Cysteine proteinases"/>
    <property type="match status" value="1"/>
</dbReference>
<dbReference type="InterPro" id="IPR051794">
    <property type="entry name" value="PG_Endopeptidase_C40"/>
</dbReference>
<dbReference type="InterPro" id="IPR038765">
    <property type="entry name" value="Papain-like_cys_pep_sf"/>
</dbReference>
<evidence type="ECO:0000313" key="9">
    <source>
        <dbReference type="Proteomes" id="UP000611640"/>
    </source>
</evidence>
<evidence type="ECO:0000256" key="3">
    <source>
        <dbReference type="ARBA" id="ARBA00022801"/>
    </source>
</evidence>
<dbReference type="RefSeq" id="WP_203963125.1">
    <property type="nucleotide sequence ID" value="NZ_AP023355.1"/>
</dbReference>
<dbReference type="Gene3D" id="6.10.250.3150">
    <property type="match status" value="1"/>
</dbReference>
<proteinExistence type="inferred from homology"/>
<dbReference type="EMBL" id="AP023355">
    <property type="protein sequence ID" value="BCJ36811.1"/>
    <property type="molecule type" value="Genomic_DNA"/>
</dbReference>
<dbReference type="PROSITE" id="PS51935">
    <property type="entry name" value="NLPC_P60"/>
    <property type="match status" value="1"/>
</dbReference>
<dbReference type="GO" id="GO:0008234">
    <property type="term" value="F:cysteine-type peptidase activity"/>
    <property type="evidence" value="ECO:0007669"/>
    <property type="project" value="UniProtKB-KW"/>
</dbReference>
<dbReference type="KEGG" id="atl:Athai_43140"/>
<dbReference type="PANTHER" id="PTHR47359:SF3">
    <property type="entry name" value="NLP_P60 DOMAIN-CONTAINING PROTEIN-RELATED"/>
    <property type="match status" value="1"/>
</dbReference>
<dbReference type="AlphaFoldDB" id="A0A7R7DSA3"/>
<dbReference type="PANTHER" id="PTHR47359">
    <property type="entry name" value="PEPTIDOGLYCAN DL-ENDOPEPTIDASE CWLO"/>
    <property type="match status" value="1"/>
</dbReference>